<protein>
    <submittedName>
        <fullName evidence="2">Uncharacterized protein</fullName>
    </submittedName>
</protein>
<evidence type="ECO:0000256" key="1">
    <source>
        <dbReference type="SAM" id="MobiDB-lite"/>
    </source>
</evidence>
<dbReference type="Proteomes" id="UP001630127">
    <property type="component" value="Unassembled WGS sequence"/>
</dbReference>
<dbReference type="AlphaFoldDB" id="A0ABD2XZZ7"/>
<organism evidence="2 3">
    <name type="scientific">Cinchona calisaya</name>
    <dbReference type="NCBI Taxonomy" id="153742"/>
    <lineage>
        <taxon>Eukaryota</taxon>
        <taxon>Viridiplantae</taxon>
        <taxon>Streptophyta</taxon>
        <taxon>Embryophyta</taxon>
        <taxon>Tracheophyta</taxon>
        <taxon>Spermatophyta</taxon>
        <taxon>Magnoliopsida</taxon>
        <taxon>eudicotyledons</taxon>
        <taxon>Gunneridae</taxon>
        <taxon>Pentapetalae</taxon>
        <taxon>asterids</taxon>
        <taxon>lamiids</taxon>
        <taxon>Gentianales</taxon>
        <taxon>Rubiaceae</taxon>
        <taxon>Cinchonoideae</taxon>
        <taxon>Cinchoneae</taxon>
        <taxon>Cinchona</taxon>
    </lineage>
</organism>
<dbReference type="EMBL" id="JBJUIK010000017">
    <property type="protein sequence ID" value="KAL3499053.1"/>
    <property type="molecule type" value="Genomic_DNA"/>
</dbReference>
<accession>A0ABD2XZZ7</accession>
<reference evidence="2 3" key="1">
    <citation type="submission" date="2024-11" db="EMBL/GenBank/DDBJ databases">
        <title>A near-complete genome assembly of Cinchona calisaya.</title>
        <authorList>
            <person name="Lian D.C."/>
            <person name="Zhao X.W."/>
            <person name="Wei L."/>
        </authorList>
    </citation>
    <scope>NUCLEOTIDE SEQUENCE [LARGE SCALE GENOMIC DNA]</scope>
    <source>
        <tissue evidence="2">Nenye</tissue>
    </source>
</reference>
<evidence type="ECO:0000313" key="2">
    <source>
        <dbReference type="EMBL" id="KAL3499053.1"/>
    </source>
</evidence>
<evidence type="ECO:0000313" key="3">
    <source>
        <dbReference type="Proteomes" id="UP001630127"/>
    </source>
</evidence>
<name>A0ABD2XZZ7_9GENT</name>
<proteinExistence type="predicted"/>
<keyword evidence="3" id="KW-1185">Reference proteome</keyword>
<feature type="region of interest" description="Disordered" evidence="1">
    <location>
        <begin position="107"/>
        <end position="138"/>
    </location>
</feature>
<sequence>MHPRPLFGSITKANLVHCCVVEYFDHGEKSSDALVQNQLEYKCVLNSKDTEESMASNSMKQHLKDMSQSEFQSHNIGNIWAFVLIEILACIEDIVDVAQELANKAEFKNALDDKPKQNEHKDKSVSEQIEDEKKDEDP</sequence>
<comment type="caution">
    <text evidence="2">The sequence shown here is derived from an EMBL/GenBank/DDBJ whole genome shotgun (WGS) entry which is preliminary data.</text>
</comment>
<gene>
    <name evidence="2" type="ORF">ACH5RR_041785</name>
</gene>